<dbReference type="Proteomes" id="UP000214596">
    <property type="component" value="Unassembled WGS sequence"/>
</dbReference>
<gene>
    <name evidence="1" type="ORF">CA163_38770</name>
</gene>
<comment type="caution">
    <text evidence="1">The sequence shown here is derived from an EMBL/GenBank/DDBJ whole genome shotgun (WGS) entry which is preliminary data.</text>
</comment>
<evidence type="ECO:0000313" key="1">
    <source>
        <dbReference type="EMBL" id="OXE11329.1"/>
    </source>
</evidence>
<organism evidence="1 2">
    <name type="scientific">Vibrio parahaemolyticus</name>
    <dbReference type="NCBI Taxonomy" id="670"/>
    <lineage>
        <taxon>Bacteria</taxon>
        <taxon>Pseudomonadati</taxon>
        <taxon>Pseudomonadota</taxon>
        <taxon>Gammaproteobacteria</taxon>
        <taxon>Vibrionales</taxon>
        <taxon>Vibrionaceae</taxon>
        <taxon>Vibrio</taxon>
    </lineage>
</organism>
<name>A0A227I093_VIBPH</name>
<protein>
    <recommendedName>
        <fullName evidence="3">MATE family efflux transporter</fullName>
    </recommendedName>
</protein>
<feature type="non-terminal residue" evidence="1">
    <location>
        <position position="1"/>
    </location>
</feature>
<dbReference type="EMBL" id="NIXT01005421">
    <property type="protein sequence ID" value="OXE11329.1"/>
    <property type="molecule type" value="Genomic_DNA"/>
</dbReference>
<evidence type="ECO:0000313" key="2">
    <source>
        <dbReference type="Proteomes" id="UP000214596"/>
    </source>
</evidence>
<accession>A0A227I093</accession>
<proteinExistence type="predicted"/>
<reference evidence="1 2" key="1">
    <citation type="journal article" date="2017" name="Appl. Environ. Microbiol.">
        <title>Parallel evolution of two clades of a major Atlantic endemic Vibrio parahaemolyticus pathogen lineage by independent acquisition of related pathogenicity islands.</title>
        <authorList>
            <person name="Xu F."/>
            <person name="Gonzalez-Escalona N."/>
            <person name="Drees K.P."/>
            <person name="Sebra R.P."/>
            <person name="Cooper V.S."/>
            <person name="Jones S.H."/>
            <person name="Whistler C.A."/>
        </authorList>
    </citation>
    <scope>NUCLEOTIDE SEQUENCE [LARGE SCALE GENOMIC DNA]</scope>
    <source>
        <strain evidence="1 2">MAVP-3</strain>
    </source>
</reference>
<dbReference type="AlphaFoldDB" id="A0A227I093"/>
<evidence type="ECO:0008006" key="3">
    <source>
        <dbReference type="Google" id="ProtNLM"/>
    </source>
</evidence>
<feature type="non-terminal residue" evidence="1">
    <location>
        <position position="77"/>
    </location>
</feature>
<sequence length="77" mass="8343">CLFTSSGNWLVIKHSGTLVDLNNEVPVTNSIFSPLSNPQVHRQVLALAIPMVLSNITVPLLGLVDAAVIGHLEHAWY</sequence>